<evidence type="ECO:0000256" key="3">
    <source>
        <dbReference type="ARBA" id="ARBA00022737"/>
    </source>
</evidence>
<keyword evidence="8" id="KW-0121">Carboxypeptidase</keyword>
<dbReference type="FunFam" id="3.80.10.10:FF:001360">
    <property type="entry name" value="Uncharacterized protein"/>
    <property type="match status" value="1"/>
</dbReference>
<dbReference type="InterPro" id="IPR032675">
    <property type="entry name" value="LRR_dom_sf"/>
</dbReference>
<gene>
    <name evidence="8" type="primary">Cpn2</name>
    <name evidence="8" type="ORF">CIRPEC_R02349</name>
</gene>
<keyword evidence="8" id="KW-0645">Protease</keyword>
<accession>A0A7L3ZPH9</accession>
<protein>
    <submittedName>
        <fullName evidence="8">CPN2 Carboxypeptidase</fullName>
    </submittedName>
</protein>
<keyword evidence="8" id="KW-0378">Hydrolase</keyword>
<proteinExistence type="predicted"/>
<keyword evidence="4" id="KW-0325">Glycoprotein</keyword>
<dbReference type="AlphaFoldDB" id="A0A7L3ZPH9"/>
<evidence type="ECO:0000256" key="1">
    <source>
        <dbReference type="ARBA" id="ARBA00022614"/>
    </source>
</evidence>
<dbReference type="GO" id="GO:0005886">
    <property type="term" value="C:plasma membrane"/>
    <property type="evidence" value="ECO:0007669"/>
    <property type="project" value="TreeGrafter"/>
</dbReference>
<keyword evidence="2" id="KW-0732">Signal</keyword>
<dbReference type="Proteomes" id="UP000562238">
    <property type="component" value="Unassembled WGS sequence"/>
</dbReference>
<dbReference type="SMART" id="SM00013">
    <property type="entry name" value="LRRNT"/>
    <property type="match status" value="1"/>
</dbReference>
<feature type="domain" description="LRRCT" evidence="7">
    <location>
        <begin position="482"/>
        <end position="533"/>
    </location>
</feature>
<dbReference type="SMART" id="SM00082">
    <property type="entry name" value="LRRCT"/>
    <property type="match status" value="1"/>
</dbReference>
<dbReference type="InterPro" id="IPR000372">
    <property type="entry name" value="LRRNT"/>
</dbReference>
<dbReference type="EMBL" id="VZZV01000112">
    <property type="protein sequence ID" value="NXW15463.1"/>
    <property type="molecule type" value="Genomic_DNA"/>
</dbReference>
<dbReference type="SUPFAM" id="SSF52058">
    <property type="entry name" value="L domain-like"/>
    <property type="match status" value="1"/>
</dbReference>
<dbReference type="Gene3D" id="3.80.10.10">
    <property type="entry name" value="Ribonuclease Inhibitor"/>
    <property type="match status" value="2"/>
</dbReference>
<keyword evidence="1" id="KW-0433">Leucine-rich repeat</keyword>
<dbReference type="FunFam" id="3.80.10.10:FF:001164">
    <property type="entry name" value="GH01279p"/>
    <property type="match status" value="1"/>
</dbReference>
<evidence type="ECO:0000256" key="2">
    <source>
        <dbReference type="ARBA" id="ARBA00022729"/>
    </source>
</evidence>
<dbReference type="InterPro" id="IPR000483">
    <property type="entry name" value="Cys-rich_flank_reg_C"/>
</dbReference>
<keyword evidence="3" id="KW-0677">Repeat</keyword>
<reference evidence="8 9" key="1">
    <citation type="submission" date="2019-09" db="EMBL/GenBank/DDBJ databases">
        <title>Bird 10,000 Genomes (B10K) Project - Family phase.</title>
        <authorList>
            <person name="Zhang G."/>
        </authorList>
    </citation>
    <scope>NUCLEOTIDE SEQUENCE [LARGE SCALE GENOMIC DNA]</scope>
    <source>
        <strain evidence="8">B10K-DU-010-60</strain>
        <tissue evidence="8">Muscle</tissue>
    </source>
</reference>
<dbReference type="InterPro" id="IPR003591">
    <property type="entry name" value="Leu-rich_rpt_typical-subtyp"/>
</dbReference>
<dbReference type="FunFam" id="3.80.10.10:FF:000770">
    <property type="entry name" value="Uncharacterized protein"/>
    <property type="match status" value="1"/>
</dbReference>
<comment type="caution">
    <text evidence="8">The sequence shown here is derived from an EMBL/GenBank/DDBJ whole genome shotgun (WGS) entry which is preliminary data.</text>
</comment>
<feature type="non-terminal residue" evidence="8">
    <location>
        <position position="633"/>
    </location>
</feature>
<organism evidence="8 9">
    <name type="scientific">Circaetus pectoralis</name>
    <name type="common">black-chested snake-eagle</name>
    <dbReference type="NCBI Taxonomy" id="321084"/>
    <lineage>
        <taxon>Eukaryota</taxon>
        <taxon>Metazoa</taxon>
        <taxon>Chordata</taxon>
        <taxon>Craniata</taxon>
        <taxon>Vertebrata</taxon>
        <taxon>Euteleostomi</taxon>
        <taxon>Archelosauria</taxon>
        <taxon>Archosauria</taxon>
        <taxon>Dinosauria</taxon>
        <taxon>Saurischia</taxon>
        <taxon>Theropoda</taxon>
        <taxon>Coelurosauria</taxon>
        <taxon>Aves</taxon>
        <taxon>Neognathae</taxon>
        <taxon>Neoaves</taxon>
        <taxon>Telluraves</taxon>
        <taxon>Accipitrimorphae</taxon>
        <taxon>Accipitriformes</taxon>
        <taxon>Accipitridae</taxon>
        <taxon>Accipitrinae</taxon>
        <taxon>Circaetus</taxon>
    </lineage>
</organism>
<dbReference type="PANTHER" id="PTHR24369">
    <property type="entry name" value="ANTIGEN BSP, PUTATIVE-RELATED"/>
    <property type="match status" value="1"/>
</dbReference>
<dbReference type="GO" id="GO:0004180">
    <property type="term" value="F:carboxypeptidase activity"/>
    <property type="evidence" value="ECO:0007669"/>
    <property type="project" value="UniProtKB-KW"/>
</dbReference>
<feature type="domain" description="LRRNT" evidence="6">
    <location>
        <begin position="107"/>
        <end position="140"/>
    </location>
</feature>
<dbReference type="PANTHER" id="PTHR24369:SF211">
    <property type="entry name" value="LEUCINE-RICH REPEAT-CONTAINING PROTEIN 15-LIKE"/>
    <property type="match status" value="1"/>
</dbReference>
<evidence type="ECO:0000256" key="5">
    <source>
        <dbReference type="SAM" id="MobiDB-lite"/>
    </source>
</evidence>
<feature type="non-terminal residue" evidence="8">
    <location>
        <position position="1"/>
    </location>
</feature>
<dbReference type="InterPro" id="IPR001611">
    <property type="entry name" value="Leu-rich_rpt"/>
</dbReference>
<evidence type="ECO:0000256" key="4">
    <source>
        <dbReference type="ARBA" id="ARBA00023180"/>
    </source>
</evidence>
<evidence type="ECO:0000313" key="8">
    <source>
        <dbReference type="EMBL" id="NXW15463.1"/>
    </source>
</evidence>
<dbReference type="Pfam" id="PF13855">
    <property type="entry name" value="LRR_8"/>
    <property type="match status" value="4"/>
</dbReference>
<sequence length="633" mass="66647">LPGCSLAAASGLTSSSSGAGLFFEALQGHGLLLPISNKGQLRPSRNSSSAGFPSAPGNPLSQQCPPAGADFCLTKAEDEARLLLQCRLMVYALLGLGSLLVGGLPLPCPPSCQCYDTSKVFCSEERMREIPAGLPGNATQIFFVETALSSVRRGALGSSTTLTKLVFLNNNIQELEASAFRGLPSLTELEVSGNPLPAVSPEVLVGLPSLSKLSLGANAIRSLHPGLFATACRLQDLRLPGNKIEVLPADIFRPLRRLQTLDLSQNALAELPARLLTPLVALRLLKLSDNLLTRVPSGAFRALGRLAELHLDGNWLEELPASAFAGLGGLRRLQLQHNHLGSLAPDIFAGLPNLTVLSLEGNRLATLPAALFTGTPHLLHLSLARNQLETLPQGLFANLSALQTLMLSHNAMIHLPTGVFQGLAGLTALQLSHNNLSSLPAGLLAGLPLLTALALDHNRLAHLPPGLFNANEELAHVGLADNPWACDCRLAYLLGWLQGFAEPLTHAQASCASPATLQGRFLLEVSQGQLECPGAPGIPQEEGWDKEPGEDALGQCTYSNPEGTVSMACDATSCQQLSLHLPSPPPPGQVARTGLVYQGAWVLRSRCGTLQVSVLVRAQSGDEAMSPALPAEP</sequence>
<feature type="compositionally biased region" description="Polar residues" evidence="5">
    <location>
        <begin position="40"/>
        <end position="51"/>
    </location>
</feature>
<dbReference type="InterPro" id="IPR050541">
    <property type="entry name" value="LRR_TM_domain-containing"/>
</dbReference>
<evidence type="ECO:0000259" key="6">
    <source>
        <dbReference type="SMART" id="SM00013"/>
    </source>
</evidence>
<feature type="region of interest" description="Disordered" evidence="5">
    <location>
        <begin position="40"/>
        <end position="61"/>
    </location>
</feature>
<keyword evidence="9" id="KW-1185">Reference proteome</keyword>
<name>A0A7L3ZPH9_9AVES</name>
<evidence type="ECO:0000313" key="9">
    <source>
        <dbReference type="Proteomes" id="UP000562238"/>
    </source>
</evidence>
<dbReference type="SMART" id="SM00364">
    <property type="entry name" value="LRR_BAC"/>
    <property type="match status" value="8"/>
</dbReference>
<evidence type="ECO:0000259" key="7">
    <source>
        <dbReference type="SMART" id="SM00082"/>
    </source>
</evidence>
<dbReference type="SMART" id="SM00369">
    <property type="entry name" value="LRR_TYP"/>
    <property type="match status" value="13"/>
</dbReference>